<dbReference type="Proteomes" id="UP001056716">
    <property type="component" value="Chromosome"/>
</dbReference>
<evidence type="ECO:0000259" key="2">
    <source>
        <dbReference type="Pfam" id="PF25642"/>
    </source>
</evidence>
<dbReference type="InterPro" id="IPR057704">
    <property type="entry name" value="DUF7944"/>
</dbReference>
<accession>A0AAE9S0X2</accession>
<gene>
    <name evidence="3" type="ORF">M5E07_05535</name>
</gene>
<feature type="signal peptide" evidence="1">
    <location>
        <begin position="1"/>
        <end position="25"/>
    </location>
</feature>
<evidence type="ECO:0000256" key="1">
    <source>
        <dbReference type="SAM" id="SignalP"/>
    </source>
</evidence>
<evidence type="ECO:0000313" key="4">
    <source>
        <dbReference type="Proteomes" id="UP001056716"/>
    </source>
</evidence>
<dbReference type="RefSeq" id="WP_252222749.1">
    <property type="nucleotide sequence ID" value="NZ_CP098732.1"/>
</dbReference>
<keyword evidence="1" id="KW-0732">Signal</keyword>
<protein>
    <recommendedName>
        <fullName evidence="2">DUF7944 domain-containing protein</fullName>
    </recommendedName>
</protein>
<evidence type="ECO:0000313" key="3">
    <source>
        <dbReference type="EMBL" id="USE84261.1"/>
    </source>
</evidence>
<feature type="chain" id="PRO_5041921475" description="DUF7944 domain-containing protein" evidence="1">
    <location>
        <begin position="26"/>
        <end position="123"/>
    </location>
</feature>
<proteinExistence type="predicted"/>
<feature type="domain" description="DUF7944" evidence="2">
    <location>
        <begin position="39"/>
        <end position="118"/>
    </location>
</feature>
<dbReference type="NCBIfam" id="NF047330">
    <property type="entry name" value="MCR_0457_fam"/>
    <property type="match status" value="1"/>
</dbReference>
<name>A0AAE9S0X2_9GAMM</name>
<dbReference type="KEGG" id="atz:M5E07_05535"/>
<organism evidence="3 4">
    <name type="scientific">Acinetobacter tibetensis</name>
    <dbReference type="NCBI Taxonomy" id="2943497"/>
    <lineage>
        <taxon>Bacteria</taxon>
        <taxon>Pseudomonadati</taxon>
        <taxon>Pseudomonadota</taxon>
        <taxon>Gammaproteobacteria</taxon>
        <taxon>Moraxellales</taxon>
        <taxon>Moraxellaceae</taxon>
        <taxon>Acinetobacter</taxon>
    </lineage>
</organism>
<keyword evidence="4" id="KW-1185">Reference proteome</keyword>
<reference evidence="3" key="1">
    <citation type="submission" date="2022-06" db="EMBL/GenBank/DDBJ databases">
        <title>Isolation, identification and characterization of iprodione-degrading strains in Lhasa, Tibet.</title>
        <authorList>
            <person name="Pan H."/>
        </authorList>
    </citation>
    <scope>NUCLEOTIDE SEQUENCE</scope>
    <source>
        <strain evidence="3">Y-23</strain>
    </source>
</reference>
<sequence length="123" mass="13466">MIKTLSFRSVLGFGLAVLFTQAVNANDGLSPEEANSIVKEDIASTQIMAEVCPAVIGKNAKLDANVKLLTQMYLKDYSGSTTIDQLQSDPEYKSILQETRKAAQETSQEEQQAVCMDVVEYQA</sequence>
<dbReference type="Pfam" id="PF25642">
    <property type="entry name" value="DUF7944"/>
    <property type="match status" value="1"/>
</dbReference>
<dbReference type="AlphaFoldDB" id="A0AAE9S0X2"/>
<dbReference type="EMBL" id="CP098732">
    <property type="protein sequence ID" value="USE84261.1"/>
    <property type="molecule type" value="Genomic_DNA"/>
</dbReference>